<dbReference type="Gene3D" id="3.90.320.10">
    <property type="match status" value="1"/>
</dbReference>
<keyword evidence="4" id="KW-0378">Hydrolase</keyword>
<protein>
    <submittedName>
        <fullName evidence="11">PD-(D/E)XK nuclease family protein</fullName>
    </submittedName>
</protein>
<keyword evidence="6" id="KW-0269">Exonuclease</keyword>
<evidence type="ECO:0000256" key="3">
    <source>
        <dbReference type="ARBA" id="ARBA00022763"/>
    </source>
</evidence>
<dbReference type="InterPro" id="IPR011604">
    <property type="entry name" value="PDDEXK-like_dom_sf"/>
</dbReference>
<dbReference type="Pfam" id="PF12705">
    <property type="entry name" value="PDDEXK_1"/>
    <property type="match status" value="1"/>
</dbReference>
<evidence type="ECO:0000256" key="1">
    <source>
        <dbReference type="ARBA" id="ARBA00022722"/>
    </source>
</evidence>
<dbReference type="SUPFAM" id="SSF52980">
    <property type="entry name" value="Restriction endonuclease-like"/>
    <property type="match status" value="1"/>
</dbReference>
<evidence type="ECO:0000256" key="7">
    <source>
        <dbReference type="ARBA" id="ARBA00022840"/>
    </source>
</evidence>
<reference evidence="11 12" key="1">
    <citation type="submission" date="2020-11" db="EMBL/GenBank/DDBJ databases">
        <title>Taxonomic evaluation of the Bacillus sporothermodurans group of bacteria based on whole genome sequences.</title>
        <authorList>
            <person name="Fiedler G."/>
            <person name="Herbstmann A.-D."/>
            <person name="Doll E."/>
            <person name="Wenning M."/>
            <person name="Brinks E."/>
            <person name="Kabisch J."/>
            <person name="Breitenwieser F."/>
            <person name="Lappann M."/>
            <person name="Boehnlein C."/>
            <person name="Franz C."/>
        </authorList>
    </citation>
    <scope>NUCLEOTIDE SEQUENCE [LARGE SCALE GENOMIC DNA]</scope>
    <source>
        <strain evidence="11 12">JCM 19841</strain>
    </source>
</reference>
<dbReference type="EMBL" id="CP065425">
    <property type="protein sequence ID" value="QQZ07799.1"/>
    <property type="molecule type" value="Genomic_DNA"/>
</dbReference>
<evidence type="ECO:0000313" key="12">
    <source>
        <dbReference type="Proteomes" id="UP000595691"/>
    </source>
</evidence>
<evidence type="ECO:0000256" key="9">
    <source>
        <dbReference type="ARBA" id="ARBA00023204"/>
    </source>
</evidence>
<evidence type="ECO:0000313" key="11">
    <source>
        <dbReference type="EMBL" id="QQZ07799.1"/>
    </source>
</evidence>
<dbReference type="InterPro" id="IPR038726">
    <property type="entry name" value="PDDEXK_AddAB-type"/>
</dbReference>
<evidence type="ECO:0000256" key="6">
    <source>
        <dbReference type="ARBA" id="ARBA00022839"/>
    </source>
</evidence>
<evidence type="ECO:0000256" key="8">
    <source>
        <dbReference type="ARBA" id="ARBA00023125"/>
    </source>
</evidence>
<accession>A0ABX7DXX3</accession>
<gene>
    <name evidence="11" type="ORF">I5776_11920</name>
</gene>
<evidence type="ECO:0000256" key="2">
    <source>
        <dbReference type="ARBA" id="ARBA00022741"/>
    </source>
</evidence>
<evidence type="ECO:0000259" key="10">
    <source>
        <dbReference type="Pfam" id="PF12705"/>
    </source>
</evidence>
<keyword evidence="3" id="KW-0227">DNA damage</keyword>
<sequence>MKSLIKKLEEVCTNHPFSEKILVVDHYRTGKQILHTFIHAGHSAINMKIMTVMDVAESIISHSEKLTKGRITSSIGSILMMEILKNLKNSHQLTYFNELEASPDLCHSIYDAIKMLRITGLTSTNFPVQSLRTLEKEKDIKLILFEYERMLEKYQLQDNFHILKKAIEVNEGEWIRERVFIFQPNLAFLAMEEQLISMLMQGKTYLLPIAPVIGVESPIRFPFIRDAVGEPTELSYLYADEPIIKATTSIELNACNTEENEVKEVLRRIKLSDSPFDTCSIFYSSKDPYQIILYQLAETLRLPVTFGQGIPIKMTKPGKLVSEIVTWYKNRYKVHSFLPLLQENILDLGENAPSYSSIIDMLINANIGWGKTRYVLQLQKKIDLLKERIVKERNQEVIQKSLDEYLWLQAWFNRLFQFLPKGEDHLRAMLEMVGYLLKHFAKIQTPSDELAKNKLLEKIDLVLPYTTTVELPRNDTLLYVENLLLNMNIGASSPKPGSIHITSYQNGLFINRPNQFFIGFDHQRFPGKLKEDPILLDDERENLHPNLPLLTEKAKENLYILLQTLACSSGKSTISYSTFDQRENRTNLPSFFFLKCYRYQTGDKEANFDMILKEYKHHSMPNHFINRLDWWQNILQHPIENVLLKTIIQEQYNHLIQAMLARSKRASQLFTEYDGKLKIEEHMLDPRKNKMIPMSSGRFEKLATCPYKYFLEEVLTIQSLEPFQFDDKVWLDAKSRGIVLHEIFERFYKVISNTDEKLSFVQHEQVLLDILYKRIDKWKEQLLPPSKLVFEQEVNELIETCQIFLKSEAEHEEKGTPSYFEYSFGIGDEYPAVISLPDGDTFHLSGKIDRVDKYEDSTYTIIDYKTGKAGSYHVKNYYDEGRQLQHFLYAKALENKLNLSEGQVKNSTYLFPTTKGAGERRVRLQDVNTRVNGIDIIIRLLDLLKFGHFPMTEDIKKDCLYCEYKHVCKRSSYPDDVFKMKGEDPDAIGVNRWKGVRAYE</sequence>
<proteinExistence type="predicted"/>
<feature type="domain" description="PD-(D/E)XK endonuclease-like" evidence="10">
    <location>
        <begin position="694"/>
        <end position="969"/>
    </location>
</feature>
<dbReference type="RefSeq" id="WP_202776631.1">
    <property type="nucleotide sequence ID" value="NZ_CP065425.1"/>
</dbReference>
<keyword evidence="2" id="KW-0547">Nucleotide-binding</keyword>
<dbReference type="SUPFAM" id="SSF52540">
    <property type="entry name" value="P-loop containing nucleoside triphosphate hydrolases"/>
    <property type="match status" value="1"/>
</dbReference>
<evidence type="ECO:0000256" key="4">
    <source>
        <dbReference type="ARBA" id="ARBA00022801"/>
    </source>
</evidence>
<organism evidence="11 12">
    <name type="scientific">Heyndrickxia vini</name>
    <dbReference type="NCBI Taxonomy" id="1476025"/>
    <lineage>
        <taxon>Bacteria</taxon>
        <taxon>Bacillati</taxon>
        <taxon>Bacillota</taxon>
        <taxon>Bacilli</taxon>
        <taxon>Bacillales</taxon>
        <taxon>Bacillaceae</taxon>
        <taxon>Heyndrickxia</taxon>
    </lineage>
</organism>
<keyword evidence="1" id="KW-0540">Nuclease</keyword>
<dbReference type="PANTHER" id="PTHR30591:SF1">
    <property type="entry name" value="RECBCD ENZYME SUBUNIT RECC"/>
    <property type="match status" value="1"/>
</dbReference>
<dbReference type="PANTHER" id="PTHR30591">
    <property type="entry name" value="RECBCD ENZYME SUBUNIT RECC"/>
    <property type="match status" value="1"/>
</dbReference>
<dbReference type="Proteomes" id="UP000595691">
    <property type="component" value="Chromosome"/>
</dbReference>
<dbReference type="InterPro" id="IPR011335">
    <property type="entry name" value="Restrct_endonuc-II-like"/>
</dbReference>
<keyword evidence="12" id="KW-1185">Reference proteome</keyword>
<dbReference type="InterPro" id="IPR027417">
    <property type="entry name" value="P-loop_NTPase"/>
</dbReference>
<keyword evidence="9" id="KW-0234">DNA repair</keyword>
<dbReference type="Gene3D" id="3.40.50.300">
    <property type="entry name" value="P-loop containing nucleotide triphosphate hydrolases"/>
    <property type="match status" value="1"/>
</dbReference>
<evidence type="ECO:0000256" key="5">
    <source>
        <dbReference type="ARBA" id="ARBA00022806"/>
    </source>
</evidence>
<name>A0ABX7DXX3_9BACI</name>
<keyword evidence="7" id="KW-0067">ATP-binding</keyword>
<keyword evidence="5" id="KW-0347">Helicase</keyword>
<keyword evidence="8" id="KW-0238">DNA-binding</keyword>